<reference evidence="1 2" key="1">
    <citation type="submission" date="2019-07" db="EMBL/GenBank/DDBJ databases">
        <title>Qingshengfaniella alkalisoli gen. nov., sp. nov., isolated from saline soil.</title>
        <authorList>
            <person name="Xu L."/>
            <person name="Huang X.-X."/>
            <person name="Sun J.-Q."/>
        </authorList>
    </citation>
    <scope>NUCLEOTIDE SEQUENCE [LARGE SCALE GENOMIC DNA]</scope>
    <source>
        <strain evidence="1 2">DSM 27279</strain>
    </source>
</reference>
<protein>
    <submittedName>
        <fullName evidence="1">Uncharacterized protein</fullName>
    </submittedName>
</protein>
<dbReference type="Proteomes" id="UP000318405">
    <property type="component" value="Unassembled WGS sequence"/>
</dbReference>
<evidence type="ECO:0000313" key="2">
    <source>
        <dbReference type="Proteomes" id="UP000318405"/>
    </source>
</evidence>
<dbReference type="AlphaFoldDB" id="A0A556AIF2"/>
<dbReference type="EMBL" id="VLTJ01000029">
    <property type="protein sequence ID" value="TSH92646.1"/>
    <property type="molecule type" value="Genomic_DNA"/>
</dbReference>
<organism evidence="1 2">
    <name type="scientific">Verticiella sediminum</name>
    <dbReference type="NCBI Taxonomy" id="1247510"/>
    <lineage>
        <taxon>Bacteria</taxon>
        <taxon>Pseudomonadati</taxon>
        <taxon>Pseudomonadota</taxon>
        <taxon>Betaproteobacteria</taxon>
        <taxon>Burkholderiales</taxon>
        <taxon>Alcaligenaceae</taxon>
        <taxon>Verticiella</taxon>
    </lineage>
</organism>
<proteinExistence type="predicted"/>
<name>A0A556AIF2_9BURK</name>
<comment type="caution">
    <text evidence="1">The sequence shown here is derived from an EMBL/GenBank/DDBJ whole genome shotgun (WGS) entry which is preliminary data.</text>
</comment>
<evidence type="ECO:0000313" key="1">
    <source>
        <dbReference type="EMBL" id="TSH92646.1"/>
    </source>
</evidence>
<keyword evidence="2" id="KW-1185">Reference proteome</keyword>
<gene>
    <name evidence="1" type="ORF">FOZ76_14595</name>
</gene>
<sequence length="130" mass="14285">MAQYGTAAEYECQTAGIAMSLVPPSARALNVRAAWPREEQGVQEAMRDSDLLDPFSVQLRRLRVGDLQAAVVMCGEFNAKNAYGAYMGFQPFIGTVMGDHVRIDRLGHEPRMAQLLNEACLETGLTPTPR</sequence>
<accession>A0A556AIF2</accession>
<dbReference type="OrthoDB" id="9157170at2"/>
<dbReference type="RefSeq" id="WP_143949012.1">
    <property type="nucleotide sequence ID" value="NZ_BAABMB010000001.1"/>
</dbReference>